<accession>A0ABD3MAS6</accession>
<evidence type="ECO:0000256" key="5">
    <source>
        <dbReference type="PIRSR" id="PIRSR607702-1"/>
    </source>
</evidence>
<feature type="region of interest" description="Disordered" evidence="7">
    <location>
        <begin position="1"/>
        <end position="31"/>
    </location>
</feature>
<dbReference type="PANTHER" id="PTHR12258">
    <property type="entry name" value="JANUS-A/JANUS-B"/>
    <property type="match status" value="1"/>
</dbReference>
<comment type="caution">
    <text evidence="8">The sequence shown here is derived from an EMBL/GenBank/DDBJ whole genome shotgun (WGS) entry which is preliminary data.</text>
</comment>
<feature type="compositionally biased region" description="Polar residues" evidence="7">
    <location>
        <begin position="20"/>
        <end position="31"/>
    </location>
</feature>
<dbReference type="Pfam" id="PF05005">
    <property type="entry name" value="Ocnus"/>
    <property type="match status" value="1"/>
</dbReference>
<proteinExistence type="inferred from homology"/>
<dbReference type="PANTHER" id="PTHR12258:SF5">
    <property type="entry name" value="BCDNA.GH02250-RELATED"/>
    <property type="match status" value="1"/>
</dbReference>
<dbReference type="GO" id="GO:0007548">
    <property type="term" value="P:sex differentiation"/>
    <property type="evidence" value="ECO:0007669"/>
    <property type="project" value="UniProtKB-KW"/>
</dbReference>
<feature type="compositionally biased region" description="Polar residues" evidence="7">
    <location>
        <begin position="1"/>
        <end position="10"/>
    </location>
</feature>
<evidence type="ECO:0000256" key="7">
    <source>
        <dbReference type="SAM" id="MobiDB-lite"/>
    </source>
</evidence>
<keyword evidence="3" id="KW-0221">Differentiation</keyword>
<reference evidence="8 9" key="1">
    <citation type="submission" date="2024-10" db="EMBL/GenBank/DDBJ databases">
        <title>Updated reference genomes for cyclostephanoid diatoms.</title>
        <authorList>
            <person name="Roberts W.R."/>
            <person name="Alverson A.J."/>
        </authorList>
    </citation>
    <scope>NUCLEOTIDE SEQUENCE [LARGE SCALE GENOMIC DNA]</scope>
    <source>
        <strain evidence="8 9">AJA232-27</strain>
    </source>
</reference>
<dbReference type="GO" id="GO:0030154">
    <property type="term" value="P:cell differentiation"/>
    <property type="evidence" value="ECO:0007669"/>
    <property type="project" value="UniProtKB-KW"/>
</dbReference>
<organism evidence="8 9">
    <name type="scientific">Discostella pseudostelligera</name>
    <dbReference type="NCBI Taxonomy" id="259834"/>
    <lineage>
        <taxon>Eukaryota</taxon>
        <taxon>Sar</taxon>
        <taxon>Stramenopiles</taxon>
        <taxon>Ochrophyta</taxon>
        <taxon>Bacillariophyta</taxon>
        <taxon>Coscinodiscophyceae</taxon>
        <taxon>Thalassiosirophycidae</taxon>
        <taxon>Stephanodiscales</taxon>
        <taxon>Stephanodiscaceae</taxon>
        <taxon>Discostella</taxon>
    </lineage>
</organism>
<dbReference type="InterPro" id="IPR038596">
    <property type="entry name" value="Janus_sf"/>
</dbReference>
<dbReference type="Gene3D" id="3.50.20.20">
    <property type="entry name" value="Janus/Ocnus"/>
    <property type="match status" value="1"/>
</dbReference>
<evidence type="ECO:0000313" key="8">
    <source>
        <dbReference type="EMBL" id="KAL3759307.1"/>
    </source>
</evidence>
<evidence type="ECO:0000256" key="6">
    <source>
        <dbReference type="PIRSR" id="PIRSR607702-2"/>
    </source>
</evidence>
<name>A0ABD3MAS6_9STRA</name>
<evidence type="ECO:0000256" key="1">
    <source>
        <dbReference type="ARBA" id="ARBA00002508"/>
    </source>
</evidence>
<evidence type="ECO:0000256" key="3">
    <source>
        <dbReference type="ARBA" id="ARBA00022782"/>
    </source>
</evidence>
<evidence type="ECO:0000256" key="4">
    <source>
        <dbReference type="ARBA" id="ARBA00022928"/>
    </source>
</evidence>
<keyword evidence="4" id="KW-0726">Sexual differentiation</keyword>
<evidence type="ECO:0000313" key="9">
    <source>
        <dbReference type="Proteomes" id="UP001530293"/>
    </source>
</evidence>
<keyword evidence="9" id="KW-1185">Reference proteome</keyword>
<protein>
    <submittedName>
        <fullName evidence="8">Uncharacterized protein</fullName>
    </submittedName>
</protein>
<gene>
    <name evidence="8" type="ORF">ACHAWU_009175</name>
</gene>
<feature type="binding site" evidence="6">
    <location>
        <position position="77"/>
    </location>
    <ligand>
        <name>substrate</name>
    </ligand>
</feature>
<dbReference type="Proteomes" id="UP001530293">
    <property type="component" value="Unassembled WGS sequence"/>
</dbReference>
<dbReference type="InterPro" id="IPR007702">
    <property type="entry name" value="Janus"/>
</dbReference>
<sequence>MDGTNSPNNQSEHKEEDDSFPSTANDIMNESQENLHQFHLLSLSDCKDNHVEAPIVGDDDHKDDDIPIVSIDKGAFKYVLITATSPPPSNIPRTFVYSREKAQYHACIVMQLLPKLRSRGYTDILVAGGGRINRDDKLKKIHIFGYSFGFGMADHAAAKEVVEKSMKYKEYEVTWTNDGY</sequence>
<dbReference type="AlphaFoldDB" id="A0ABD3MAS6"/>
<comment type="function">
    <text evidence="1">JanA and janB regulate somatic sex differentiation.</text>
</comment>
<feature type="active site" description="Proton acceptor" evidence="5">
    <location>
        <position position="105"/>
    </location>
</feature>
<evidence type="ECO:0000256" key="2">
    <source>
        <dbReference type="ARBA" id="ARBA00010971"/>
    </source>
</evidence>
<comment type="similarity">
    <text evidence="2">Belongs to the janus family.</text>
</comment>
<dbReference type="EMBL" id="JALLBG020000205">
    <property type="protein sequence ID" value="KAL3759307.1"/>
    <property type="molecule type" value="Genomic_DNA"/>
</dbReference>
<dbReference type="SUPFAM" id="SSF143724">
    <property type="entry name" value="PHP14-like"/>
    <property type="match status" value="1"/>
</dbReference>